<gene>
    <name evidence="7" type="ORF">GQE99_00395</name>
</gene>
<dbReference type="Gene3D" id="3.40.47.10">
    <property type="match status" value="2"/>
</dbReference>
<name>A0A845M5R3_9RHOB</name>
<protein>
    <submittedName>
        <fullName evidence="7">Type III polyketide synthase</fullName>
    </submittedName>
</protein>
<dbReference type="SUPFAM" id="SSF53901">
    <property type="entry name" value="Thiolase-like"/>
    <property type="match status" value="2"/>
</dbReference>
<keyword evidence="2" id="KW-0808">Transferase</keyword>
<evidence type="ECO:0000259" key="5">
    <source>
        <dbReference type="Pfam" id="PF00195"/>
    </source>
</evidence>
<dbReference type="Pfam" id="PF00195">
    <property type="entry name" value="Chal_sti_synt_N"/>
    <property type="match status" value="1"/>
</dbReference>
<feature type="active site" description="Acyl-thioester intermediate" evidence="4">
    <location>
        <position position="140"/>
    </location>
</feature>
<dbReference type="PANTHER" id="PTHR11877:SF99">
    <property type="entry name" value="1,3,6,8-TETRAHYDROXYNAPHTHALENE SYNTHASE"/>
    <property type="match status" value="1"/>
</dbReference>
<evidence type="ECO:0000313" key="8">
    <source>
        <dbReference type="Proteomes" id="UP000467322"/>
    </source>
</evidence>
<evidence type="ECO:0000256" key="3">
    <source>
        <dbReference type="ARBA" id="ARBA00023315"/>
    </source>
</evidence>
<evidence type="ECO:0000256" key="4">
    <source>
        <dbReference type="PIRSR" id="PIRSR000451-1"/>
    </source>
</evidence>
<comment type="caution">
    <text evidence="7">The sequence shown here is derived from an EMBL/GenBank/DDBJ whole genome shotgun (WGS) entry which is preliminary data.</text>
</comment>
<dbReference type="Pfam" id="PF02797">
    <property type="entry name" value="Chal_sti_synt_C"/>
    <property type="match status" value="1"/>
</dbReference>
<dbReference type="EMBL" id="WTUX01000002">
    <property type="protein sequence ID" value="MZR11491.1"/>
    <property type="molecule type" value="Genomic_DNA"/>
</dbReference>
<reference evidence="7 8" key="1">
    <citation type="submission" date="2019-12" db="EMBL/GenBank/DDBJ databases">
        <title>Maritimibacter sp. nov. sp. isolated from sea sand.</title>
        <authorList>
            <person name="Kim J."/>
            <person name="Jeong S.E."/>
            <person name="Jung H.S."/>
            <person name="Jeon C.O."/>
        </authorList>
    </citation>
    <scope>NUCLEOTIDE SEQUENCE [LARGE SCALE GENOMIC DNA]</scope>
    <source>
        <strain evidence="7 8">DP07</strain>
    </source>
</reference>
<evidence type="ECO:0000256" key="2">
    <source>
        <dbReference type="ARBA" id="ARBA00022679"/>
    </source>
</evidence>
<dbReference type="GO" id="GO:0030639">
    <property type="term" value="P:polyketide biosynthetic process"/>
    <property type="evidence" value="ECO:0007669"/>
    <property type="project" value="TreeGrafter"/>
</dbReference>
<dbReference type="InterPro" id="IPR012328">
    <property type="entry name" value="Chalcone/stilbene_synt_C"/>
</dbReference>
<dbReference type="InterPro" id="IPR001099">
    <property type="entry name" value="Chalcone/stilbene_synt_N"/>
</dbReference>
<keyword evidence="8" id="KW-1185">Reference proteome</keyword>
<feature type="domain" description="Chalcone/stilbene synthase N-terminal" evidence="5">
    <location>
        <begin position="67"/>
        <end position="203"/>
    </location>
</feature>
<comment type="similarity">
    <text evidence="1">Belongs to the thiolase-like superfamily. Chalcone/stilbene synthases family.</text>
</comment>
<dbReference type="RefSeq" id="WP_161349611.1">
    <property type="nucleotide sequence ID" value="NZ_WTUX01000002.1"/>
</dbReference>
<evidence type="ECO:0000313" key="7">
    <source>
        <dbReference type="EMBL" id="MZR11491.1"/>
    </source>
</evidence>
<dbReference type="PANTHER" id="PTHR11877">
    <property type="entry name" value="HYDROXYMETHYLGLUTARYL-COA SYNTHASE"/>
    <property type="match status" value="1"/>
</dbReference>
<evidence type="ECO:0000256" key="1">
    <source>
        <dbReference type="ARBA" id="ARBA00005531"/>
    </source>
</evidence>
<dbReference type="CDD" id="cd00831">
    <property type="entry name" value="CHS_like"/>
    <property type="match status" value="1"/>
</dbReference>
<accession>A0A845M5R3</accession>
<sequence length="354" mass="37424">MPAYLHGLSTALPPNCLAQSDVKERATALFADRYPQFDRLAGAFETAGVDRRHSVVPLDWFSHEHGWKERNEAYLEGGRALFVEAATSALRDAGWTAAEVDCVVTVSSTGIATPTLEAQVFNEMGFRDHIMRVPVFGLGCAGGVSGLSIARTLADGTPGTKVLLVVVETCTVAFRADRLQKADIIAAVLFGDGAAGACLSSEPPAHGQRVELGRGHQRMWPDTLGIMGWDVDDIGFGVVFDRSIPSFVHAEFAEATGRALSAAGLNHGQIDRYVCHPGGAKVLEAIESALDLGSESLDAERDVLRAAGNMSAPTVLFVMKAALENGASGQMMACALGPGFTASYLPLRAEPRAA</sequence>
<dbReference type="AlphaFoldDB" id="A0A845M5R3"/>
<dbReference type="GO" id="GO:0016747">
    <property type="term" value="F:acyltransferase activity, transferring groups other than amino-acyl groups"/>
    <property type="evidence" value="ECO:0007669"/>
    <property type="project" value="InterPro"/>
</dbReference>
<evidence type="ECO:0000259" key="6">
    <source>
        <dbReference type="Pfam" id="PF02797"/>
    </source>
</evidence>
<proteinExistence type="inferred from homology"/>
<dbReference type="PIRSF" id="PIRSF000451">
    <property type="entry name" value="PKS_III"/>
    <property type="match status" value="1"/>
</dbReference>
<feature type="domain" description="Chalcone/stilbene synthase C-terminal" evidence="6">
    <location>
        <begin position="214"/>
        <end position="330"/>
    </location>
</feature>
<dbReference type="Proteomes" id="UP000467322">
    <property type="component" value="Unassembled WGS sequence"/>
</dbReference>
<dbReference type="InterPro" id="IPR016039">
    <property type="entry name" value="Thiolase-like"/>
</dbReference>
<dbReference type="InterPro" id="IPR011141">
    <property type="entry name" value="Polyketide_synthase_type-III"/>
</dbReference>
<keyword evidence="3" id="KW-0012">Acyltransferase</keyword>
<organism evidence="7 8">
    <name type="scientific">Maritimibacter harenae</name>
    <dbReference type="NCBI Taxonomy" id="2606218"/>
    <lineage>
        <taxon>Bacteria</taxon>
        <taxon>Pseudomonadati</taxon>
        <taxon>Pseudomonadota</taxon>
        <taxon>Alphaproteobacteria</taxon>
        <taxon>Rhodobacterales</taxon>
        <taxon>Roseobacteraceae</taxon>
        <taxon>Maritimibacter</taxon>
    </lineage>
</organism>